<feature type="domain" description="Glycosyl hydrolase family 32 N-terminal" evidence="5">
    <location>
        <begin position="48"/>
        <end position="361"/>
    </location>
</feature>
<evidence type="ECO:0000313" key="7">
    <source>
        <dbReference type="EMBL" id="RAW00973.1"/>
    </source>
</evidence>
<dbReference type="SMART" id="SM00640">
    <property type="entry name" value="Glyco_32"/>
    <property type="match status" value="1"/>
</dbReference>
<dbReference type="InterPro" id="IPR013148">
    <property type="entry name" value="Glyco_hydro_32_N"/>
</dbReference>
<dbReference type="EMBL" id="QMFY01000005">
    <property type="protein sequence ID" value="RAW00973.1"/>
    <property type="molecule type" value="Genomic_DNA"/>
</dbReference>
<protein>
    <submittedName>
        <fullName evidence="7">Glycoside hydrolase family 32 protein</fullName>
    </submittedName>
</protein>
<dbReference type="InterPro" id="IPR013189">
    <property type="entry name" value="Glyco_hydro_32_C"/>
</dbReference>
<evidence type="ECO:0000259" key="6">
    <source>
        <dbReference type="Pfam" id="PF08244"/>
    </source>
</evidence>
<keyword evidence="8" id="KW-1185">Reference proteome</keyword>
<evidence type="ECO:0000313" key="8">
    <source>
        <dbReference type="Proteomes" id="UP000251889"/>
    </source>
</evidence>
<dbReference type="Pfam" id="PF00251">
    <property type="entry name" value="Glyco_hydro_32N"/>
    <property type="match status" value="1"/>
</dbReference>
<dbReference type="Pfam" id="PF08244">
    <property type="entry name" value="Glyco_hydro_32C"/>
    <property type="match status" value="1"/>
</dbReference>
<dbReference type="Proteomes" id="UP000251889">
    <property type="component" value="Unassembled WGS sequence"/>
</dbReference>
<evidence type="ECO:0000256" key="3">
    <source>
        <dbReference type="ARBA" id="ARBA00023295"/>
    </source>
</evidence>
<evidence type="ECO:0000256" key="1">
    <source>
        <dbReference type="ARBA" id="ARBA00009902"/>
    </source>
</evidence>
<sequence>MKSITKLAFVSVALLLVSCKDKSQATSENSDTTKVDTVMHEAYRPQLHFSPKEKWMNDPNGMFFLDGEYHLFYQYFPGGTKWGPMHWGHAVSKDLIHWEHLPIALYPDSTGYIFSGSAVVDHHNTSGLAKNGEIPIVAYYTIHDDKKAKAGRVDYQTQAMAYSLDKGRTWTKYDQNPAISNPGIIDFRDPKVSWNSKSKQWVMTLAVKDHISFYGSTNLKQWKKLSDFGLNEGDHGGVWECPDLLTMKDEHGVEKNVLIVSINPGGPNRGSATQYFVGDFDGKTFKNDTPGKNSGWVDYGPDNYAGVTFNNIPKEDGRCIMIGWMSNWFYAELVPTEKWRSAMTIPRVLTLRTIGKNHVVQSLPVVEIEETIESTGKISTREVDTLDITAEAKVDVRLSRIQGRIKKANFVFELSNAKGEKILFGLDDVGGKFFVDRSASGKVNFHPDFKLGIQAPRVRDSEWVEFTAIVDVASIELFFDQGATVMTAIYFPNDGYSKLKLYGKNGKVSTDAIVVDELKTIW</sequence>
<feature type="domain" description="Glycosyl hydrolase family 32 C-terminal" evidence="6">
    <location>
        <begin position="378"/>
        <end position="512"/>
    </location>
</feature>
<dbReference type="PANTHER" id="PTHR42800">
    <property type="entry name" value="EXOINULINASE INUD (AFU_ORTHOLOGUE AFUA_5G00480)"/>
    <property type="match status" value="1"/>
</dbReference>
<dbReference type="PANTHER" id="PTHR42800:SF1">
    <property type="entry name" value="EXOINULINASE INUD (AFU_ORTHOLOGUE AFUA_5G00480)"/>
    <property type="match status" value="1"/>
</dbReference>
<proteinExistence type="inferred from homology"/>
<keyword evidence="3 4" id="KW-0326">Glycosidase</keyword>
<dbReference type="SUPFAM" id="SSF75005">
    <property type="entry name" value="Arabinanase/levansucrase/invertase"/>
    <property type="match status" value="1"/>
</dbReference>
<comment type="similarity">
    <text evidence="1 4">Belongs to the glycosyl hydrolase 32 family.</text>
</comment>
<dbReference type="InterPro" id="IPR001362">
    <property type="entry name" value="Glyco_hydro_32"/>
</dbReference>
<dbReference type="PROSITE" id="PS51257">
    <property type="entry name" value="PROKAR_LIPOPROTEIN"/>
    <property type="match status" value="1"/>
</dbReference>
<dbReference type="GO" id="GO:0005737">
    <property type="term" value="C:cytoplasm"/>
    <property type="evidence" value="ECO:0007669"/>
    <property type="project" value="TreeGrafter"/>
</dbReference>
<dbReference type="Gene3D" id="2.60.120.560">
    <property type="entry name" value="Exo-inulinase, domain 1"/>
    <property type="match status" value="1"/>
</dbReference>
<name>A0A364Y271_9BACT</name>
<dbReference type="RefSeq" id="WP_112747129.1">
    <property type="nucleotide sequence ID" value="NZ_QMFY01000005.1"/>
</dbReference>
<evidence type="ECO:0000259" key="5">
    <source>
        <dbReference type="Pfam" id="PF00251"/>
    </source>
</evidence>
<evidence type="ECO:0000256" key="2">
    <source>
        <dbReference type="ARBA" id="ARBA00022801"/>
    </source>
</evidence>
<dbReference type="GO" id="GO:0005987">
    <property type="term" value="P:sucrose catabolic process"/>
    <property type="evidence" value="ECO:0007669"/>
    <property type="project" value="TreeGrafter"/>
</dbReference>
<dbReference type="InterPro" id="IPR013320">
    <property type="entry name" value="ConA-like_dom_sf"/>
</dbReference>
<organism evidence="7 8">
    <name type="scientific">Pseudochryseolinea flava</name>
    <dbReference type="NCBI Taxonomy" id="2059302"/>
    <lineage>
        <taxon>Bacteria</taxon>
        <taxon>Pseudomonadati</taxon>
        <taxon>Bacteroidota</taxon>
        <taxon>Cytophagia</taxon>
        <taxon>Cytophagales</taxon>
        <taxon>Fulvivirgaceae</taxon>
        <taxon>Pseudochryseolinea</taxon>
    </lineage>
</organism>
<dbReference type="InterPro" id="IPR023296">
    <property type="entry name" value="Glyco_hydro_beta-prop_sf"/>
</dbReference>
<keyword evidence="2 4" id="KW-0378">Hydrolase</keyword>
<accession>A0A364Y271</accession>
<dbReference type="InterPro" id="IPR018053">
    <property type="entry name" value="Glyco_hydro_32_AS"/>
</dbReference>
<dbReference type="CDD" id="cd18622">
    <property type="entry name" value="GH32_Inu-like"/>
    <property type="match status" value="1"/>
</dbReference>
<dbReference type="OrthoDB" id="9759709at2"/>
<evidence type="ECO:0000256" key="4">
    <source>
        <dbReference type="RuleBase" id="RU362110"/>
    </source>
</evidence>
<dbReference type="PROSITE" id="PS00609">
    <property type="entry name" value="GLYCOSYL_HYDROL_F32"/>
    <property type="match status" value="1"/>
</dbReference>
<dbReference type="SUPFAM" id="SSF49899">
    <property type="entry name" value="Concanavalin A-like lectins/glucanases"/>
    <property type="match status" value="1"/>
</dbReference>
<dbReference type="Gene3D" id="2.115.10.20">
    <property type="entry name" value="Glycosyl hydrolase domain, family 43"/>
    <property type="match status" value="1"/>
</dbReference>
<dbReference type="GO" id="GO:0004575">
    <property type="term" value="F:sucrose alpha-glucosidase activity"/>
    <property type="evidence" value="ECO:0007669"/>
    <property type="project" value="TreeGrafter"/>
</dbReference>
<comment type="caution">
    <text evidence="7">The sequence shown here is derived from an EMBL/GenBank/DDBJ whole genome shotgun (WGS) entry which is preliminary data.</text>
</comment>
<dbReference type="AlphaFoldDB" id="A0A364Y271"/>
<gene>
    <name evidence="7" type="ORF">DQQ10_12085</name>
</gene>
<reference evidence="7 8" key="1">
    <citation type="submission" date="2018-06" db="EMBL/GenBank/DDBJ databases">
        <title>Chryseolinea flavus sp. nov., a member of the phylum Bacteroidetes isolated from soil.</title>
        <authorList>
            <person name="Li Y."/>
            <person name="Wang J."/>
        </authorList>
    </citation>
    <scope>NUCLEOTIDE SEQUENCE [LARGE SCALE GENOMIC DNA]</scope>
    <source>
        <strain evidence="7 8">SDU1-6</strain>
    </source>
</reference>